<sequence>MELFRAGINIPTTERGQVQTNQVFANQSRRFEAKLVRPRSSMASLVLTDSSQLTSDRQHLAVGQHQRSRGPTVVTIRLLDTLTWSVMQTIIPGKFKKLGPVNCDIIEWHGRPTTLTASLLMGLESFHEVSKTSPFGLYALSTNYSDGLGFGKVELEEVNPRLRGGRVEINLGTPVHPTEIRTSISPSSAVELNTTRALANYATKTGQGGLSADEIASILEEQVGLLEAEIYITPPDNPLLSDEDSGDEEETNFDHLSGNQLKAVSEARITKVVSGEIVTEEVQFFEELTSLEGFPGPNSSDPAPKSSILGPVPGASTSQKKKKPVRKWVRTDIKEVQSKTWTLPQFMGEDMSPVQIFELFFDDVVVKMLVDFTNIYARQAGDMTFELTLGEMRIFLAILLLTGYNPLPRYKMYWEMSDDFHNEAISKAISRGRFEKITKYLHMCDNTNLSASDKFAKNEKYDLFFDNFFTSLYLLDELKERGCTGTGTVRSNRVENAPLKESIVLIKCQELTDTNSGTTLIRYHDNSIVTIASNRNGVHPTGKSKRYSRSANRYIEVVAPSAIISYNSFMGGVDRLDGNISKLRIHFRMKKWYYQLFAFPINVSINNAWLIYRQMPRYKEQPLDFLGFTRQVTNCYFQKYSARKIIGRPLRNPRSIDKRVFDDVRYDKLEHLISPLGKQGRCGQCKKNTTKKCCKCNIPLHANCFTQFHLIN</sequence>
<dbReference type="PANTHER" id="PTHR47055:SF3">
    <property type="entry name" value="PHORBOL-ESTER_DAG-TYPE DOMAIN-CONTAINING PROTEIN"/>
    <property type="match status" value="1"/>
</dbReference>
<feature type="transmembrane region" description="Helical" evidence="2">
    <location>
        <begin position="592"/>
        <end position="612"/>
    </location>
</feature>
<dbReference type="PANTHER" id="PTHR47055">
    <property type="entry name" value="DDE_TNP_1_7 DOMAIN-CONTAINING PROTEIN"/>
    <property type="match status" value="1"/>
</dbReference>
<dbReference type="EMBL" id="OC001166">
    <property type="protein sequence ID" value="CAD7259282.1"/>
    <property type="molecule type" value="Genomic_DNA"/>
</dbReference>
<dbReference type="InterPro" id="IPR029526">
    <property type="entry name" value="PGBD"/>
</dbReference>
<name>A0A7R9ASQ1_TIMSH</name>
<reference evidence="4" key="1">
    <citation type="submission" date="2020-11" db="EMBL/GenBank/DDBJ databases">
        <authorList>
            <person name="Tran Van P."/>
        </authorList>
    </citation>
    <scope>NUCLEOTIDE SEQUENCE</scope>
</reference>
<evidence type="ECO:0000256" key="1">
    <source>
        <dbReference type="SAM" id="MobiDB-lite"/>
    </source>
</evidence>
<dbReference type="Pfam" id="PF13843">
    <property type="entry name" value="DDE_Tnp_1_7"/>
    <property type="match status" value="1"/>
</dbReference>
<gene>
    <name evidence="4" type="ORF">TSIB3V08_LOCUS3489</name>
</gene>
<dbReference type="AlphaFoldDB" id="A0A7R9ASQ1"/>
<feature type="region of interest" description="Disordered" evidence="1">
    <location>
        <begin position="293"/>
        <end position="322"/>
    </location>
</feature>
<accession>A0A7R9ASQ1</accession>
<keyword evidence="2" id="KW-1133">Transmembrane helix</keyword>
<evidence type="ECO:0000259" key="3">
    <source>
        <dbReference type="Pfam" id="PF13843"/>
    </source>
</evidence>
<evidence type="ECO:0000256" key="2">
    <source>
        <dbReference type="SAM" id="Phobius"/>
    </source>
</evidence>
<proteinExistence type="predicted"/>
<keyword evidence="2" id="KW-0812">Transmembrane</keyword>
<feature type="domain" description="PiggyBac transposable element-derived protein" evidence="3">
    <location>
        <begin position="352"/>
        <end position="460"/>
    </location>
</feature>
<evidence type="ECO:0000313" key="4">
    <source>
        <dbReference type="EMBL" id="CAD7259282.1"/>
    </source>
</evidence>
<keyword evidence="2" id="KW-0472">Membrane</keyword>
<organism evidence="4">
    <name type="scientific">Timema shepardi</name>
    <name type="common">Walking stick</name>
    <dbReference type="NCBI Taxonomy" id="629360"/>
    <lineage>
        <taxon>Eukaryota</taxon>
        <taxon>Metazoa</taxon>
        <taxon>Ecdysozoa</taxon>
        <taxon>Arthropoda</taxon>
        <taxon>Hexapoda</taxon>
        <taxon>Insecta</taxon>
        <taxon>Pterygota</taxon>
        <taxon>Neoptera</taxon>
        <taxon>Polyneoptera</taxon>
        <taxon>Phasmatodea</taxon>
        <taxon>Timematodea</taxon>
        <taxon>Timematoidea</taxon>
        <taxon>Timematidae</taxon>
        <taxon>Timema</taxon>
    </lineage>
</organism>
<dbReference type="InterPro" id="IPR052638">
    <property type="entry name" value="PiggyBac_TE-derived"/>
</dbReference>
<dbReference type="GO" id="GO:0043565">
    <property type="term" value="F:sequence-specific DNA binding"/>
    <property type="evidence" value="ECO:0007669"/>
    <property type="project" value="TreeGrafter"/>
</dbReference>
<protein>
    <recommendedName>
        <fullName evidence="3">PiggyBac transposable element-derived protein domain-containing protein</fullName>
    </recommendedName>
</protein>